<accession>A0A7W7QQY5</accession>
<keyword evidence="2" id="KW-1185">Reference proteome</keyword>
<name>A0A7W7QQY5_9ACTN</name>
<dbReference type="RefSeq" id="WP_184719034.1">
    <property type="nucleotide sequence ID" value="NZ_JACHJP010000006.1"/>
</dbReference>
<sequence length="81" mass="9233">MDWRHTRTARITATFDPEGLTRAQCEGDACVTCHKKWPRPRVRIGRLPDDSPLFACDDCAGALIQETEENLYHLPRSAAFF</sequence>
<gene>
    <name evidence="1" type="ORF">FHS44_005237</name>
</gene>
<evidence type="ECO:0000313" key="1">
    <source>
        <dbReference type="EMBL" id="MBB4918110.1"/>
    </source>
</evidence>
<comment type="caution">
    <text evidence="1">The sequence shown here is derived from an EMBL/GenBank/DDBJ whole genome shotgun (WGS) entry which is preliminary data.</text>
</comment>
<proteinExistence type="predicted"/>
<protein>
    <submittedName>
        <fullName evidence="1">Uncharacterized protein</fullName>
    </submittedName>
</protein>
<evidence type="ECO:0000313" key="2">
    <source>
        <dbReference type="Proteomes" id="UP000552644"/>
    </source>
</evidence>
<dbReference type="Proteomes" id="UP000552644">
    <property type="component" value="Unassembled WGS sequence"/>
</dbReference>
<organism evidence="1 2">
    <name type="scientific">Streptosporangium saharense</name>
    <dbReference type="NCBI Taxonomy" id="1706840"/>
    <lineage>
        <taxon>Bacteria</taxon>
        <taxon>Bacillati</taxon>
        <taxon>Actinomycetota</taxon>
        <taxon>Actinomycetes</taxon>
        <taxon>Streptosporangiales</taxon>
        <taxon>Streptosporangiaceae</taxon>
        <taxon>Streptosporangium</taxon>
    </lineage>
</organism>
<dbReference type="AlphaFoldDB" id="A0A7W7QQY5"/>
<reference evidence="1 2" key="1">
    <citation type="submission" date="2020-08" db="EMBL/GenBank/DDBJ databases">
        <title>Genomic Encyclopedia of Type Strains, Phase III (KMG-III): the genomes of soil and plant-associated and newly described type strains.</title>
        <authorList>
            <person name="Whitman W."/>
        </authorList>
    </citation>
    <scope>NUCLEOTIDE SEQUENCE [LARGE SCALE GENOMIC DNA]</scope>
    <source>
        <strain evidence="1 2">CECT 8840</strain>
    </source>
</reference>
<dbReference type="EMBL" id="JACHJP010000006">
    <property type="protein sequence ID" value="MBB4918110.1"/>
    <property type="molecule type" value="Genomic_DNA"/>
</dbReference>